<evidence type="ECO:0000256" key="4">
    <source>
        <dbReference type="ARBA" id="ARBA00022989"/>
    </source>
</evidence>
<keyword evidence="6 10" id="KW-0407">Ion channel</keyword>
<name>A0A076MWP8_AMYME</name>
<evidence type="ECO:0000256" key="1">
    <source>
        <dbReference type="ARBA" id="ARBA00004651"/>
    </source>
</evidence>
<dbReference type="OrthoDB" id="4408652at2"/>
<evidence type="ECO:0000256" key="3">
    <source>
        <dbReference type="ARBA" id="ARBA00022692"/>
    </source>
</evidence>
<keyword evidence="2 10" id="KW-1003">Cell membrane</keyword>
<feature type="binding site" evidence="10">
    <location>
        <position position="101"/>
    </location>
    <ligand>
        <name>Na(+)</name>
        <dbReference type="ChEBI" id="CHEBI:29101"/>
        <note>structural</note>
    </ligand>
</feature>
<dbReference type="AlphaFoldDB" id="A0A076MWP8"/>
<dbReference type="InterPro" id="IPR003691">
    <property type="entry name" value="FluC"/>
</dbReference>
<dbReference type="HOGENOM" id="CLU_114342_1_0_11"/>
<evidence type="ECO:0000256" key="8">
    <source>
        <dbReference type="ARBA" id="ARBA00035585"/>
    </source>
</evidence>
<dbReference type="PANTHER" id="PTHR28259:SF1">
    <property type="entry name" value="FLUORIDE EXPORT PROTEIN 1-RELATED"/>
    <property type="match status" value="1"/>
</dbReference>
<dbReference type="Pfam" id="PF02537">
    <property type="entry name" value="CRCB"/>
    <property type="match status" value="1"/>
</dbReference>
<keyword evidence="13" id="KW-1185">Reference proteome</keyword>
<evidence type="ECO:0000256" key="11">
    <source>
        <dbReference type="SAM" id="MobiDB-lite"/>
    </source>
</evidence>
<keyword evidence="10" id="KW-0479">Metal-binding</keyword>
<accession>A0A076MWP8</accession>
<dbReference type="Proteomes" id="UP000062973">
    <property type="component" value="Chromosome"/>
</dbReference>
<proteinExistence type="inferred from homology"/>
<dbReference type="GO" id="GO:0005886">
    <property type="term" value="C:plasma membrane"/>
    <property type="evidence" value="ECO:0007669"/>
    <property type="project" value="UniProtKB-SubCell"/>
</dbReference>
<feature type="transmembrane region" description="Helical" evidence="10">
    <location>
        <begin position="126"/>
        <end position="151"/>
    </location>
</feature>
<comment type="subcellular location">
    <subcellularLocation>
        <location evidence="1 10">Cell membrane</location>
        <topology evidence="1 10">Multi-pass membrane protein</topology>
    </subcellularLocation>
</comment>
<comment type="function">
    <text evidence="9 10">Fluoride-specific ion channel. Important for reducing fluoride concentration in the cell, thus reducing its toxicity.</text>
</comment>
<dbReference type="KEGG" id="amq:AMETH_3073"/>
<evidence type="ECO:0000256" key="6">
    <source>
        <dbReference type="ARBA" id="ARBA00023303"/>
    </source>
</evidence>
<comment type="activity regulation">
    <text evidence="10">Na(+) is not transported, but it plays an essential structural role and its presence is essential for fluoride channel function.</text>
</comment>
<evidence type="ECO:0000313" key="12">
    <source>
        <dbReference type="EMBL" id="AIJ23165.1"/>
    </source>
</evidence>
<sequence length="164" mass="17371">MEPATNPVDPDVDPHVPAERREVRPSPRPVLAVISAGGVLGALARYGLQQAFPHRAGQFAWATFAINVSGCLLIGVLMALLNEVWPGRRLVRPFLGVGVLGGFTTFSTYIVDIQQALAAGAARTALAYLAATALAALLAVWTGVTLSMWALRMRPVSREAGGNR</sequence>
<keyword evidence="10" id="KW-0915">Sodium</keyword>
<keyword evidence="10" id="KW-0813">Transport</keyword>
<gene>
    <name evidence="10 12" type="primary">crcB</name>
    <name evidence="10" type="synonym">fluC</name>
    <name evidence="12" type="ORF">AMETH_3073</name>
</gene>
<reference evidence="12 13" key="1">
    <citation type="submission" date="2014-07" db="EMBL/GenBank/DDBJ databases">
        <title>Whole Genome Sequence of the Amycolatopsis methanolica 239.</title>
        <authorList>
            <person name="Tang B."/>
        </authorList>
    </citation>
    <scope>NUCLEOTIDE SEQUENCE [LARGE SCALE GENOMIC DNA]</scope>
    <source>
        <strain evidence="12 13">239</strain>
    </source>
</reference>
<dbReference type="GO" id="GO:0062054">
    <property type="term" value="F:fluoride channel activity"/>
    <property type="evidence" value="ECO:0007669"/>
    <property type="project" value="UniProtKB-UniRule"/>
</dbReference>
<keyword evidence="10" id="KW-0406">Ion transport</keyword>
<comment type="similarity">
    <text evidence="7 10">Belongs to the fluoride channel Fluc/FEX (TC 1.A.43) family.</text>
</comment>
<feature type="binding site" evidence="10">
    <location>
        <position position="104"/>
    </location>
    <ligand>
        <name>Na(+)</name>
        <dbReference type="ChEBI" id="CHEBI:29101"/>
        <note>structural</note>
    </ligand>
</feature>
<comment type="catalytic activity">
    <reaction evidence="8">
        <text>fluoride(in) = fluoride(out)</text>
        <dbReference type="Rhea" id="RHEA:76159"/>
        <dbReference type="ChEBI" id="CHEBI:17051"/>
    </reaction>
    <physiologicalReaction direction="left-to-right" evidence="8">
        <dbReference type="Rhea" id="RHEA:76160"/>
    </physiologicalReaction>
</comment>
<keyword evidence="3 10" id="KW-0812">Transmembrane</keyword>
<dbReference type="PATRIC" id="fig|1068978.7.peg.3282"/>
<feature type="transmembrane region" description="Helical" evidence="10">
    <location>
        <begin position="30"/>
        <end position="48"/>
    </location>
</feature>
<dbReference type="PANTHER" id="PTHR28259">
    <property type="entry name" value="FLUORIDE EXPORT PROTEIN 1-RELATED"/>
    <property type="match status" value="1"/>
</dbReference>
<dbReference type="RefSeq" id="WP_017988164.1">
    <property type="nucleotide sequence ID" value="NZ_AQUL01000002.1"/>
</dbReference>
<dbReference type="HAMAP" id="MF_00454">
    <property type="entry name" value="FluC"/>
    <property type="match status" value="1"/>
</dbReference>
<feature type="region of interest" description="Disordered" evidence="11">
    <location>
        <begin position="1"/>
        <end position="24"/>
    </location>
</feature>
<dbReference type="STRING" id="1068978.AMETH_3073"/>
<keyword evidence="4 10" id="KW-1133">Transmembrane helix</keyword>
<dbReference type="eggNOG" id="COG0239">
    <property type="taxonomic scope" value="Bacteria"/>
</dbReference>
<dbReference type="GO" id="GO:0140114">
    <property type="term" value="P:cellular detoxification of fluoride"/>
    <property type="evidence" value="ECO:0007669"/>
    <property type="project" value="UniProtKB-UniRule"/>
</dbReference>
<evidence type="ECO:0000256" key="9">
    <source>
        <dbReference type="ARBA" id="ARBA00049940"/>
    </source>
</evidence>
<evidence type="ECO:0000256" key="5">
    <source>
        <dbReference type="ARBA" id="ARBA00023136"/>
    </source>
</evidence>
<keyword evidence="5 10" id="KW-0472">Membrane</keyword>
<dbReference type="EMBL" id="CP009110">
    <property type="protein sequence ID" value="AIJ23165.1"/>
    <property type="molecule type" value="Genomic_DNA"/>
</dbReference>
<feature type="compositionally biased region" description="Basic and acidic residues" evidence="11">
    <location>
        <begin position="12"/>
        <end position="24"/>
    </location>
</feature>
<evidence type="ECO:0000256" key="10">
    <source>
        <dbReference type="HAMAP-Rule" id="MF_00454"/>
    </source>
</evidence>
<feature type="transmembrane region" description="Helical" evidence="10">
    <location>
        <begin position="93"/>
        <end position="111"/>
    </location>
</feature>
<feature type="transmembrane region" description="Helical" evidence="10">
    <location>
        <begin position="60"/>
        <end position="81"/>
    </location>
</feature>
<protein>
    <recommendedName>
        <fullName evidence="10">Fluoride-specific ion channel FluC</fullName>
    </recommendedName>
</protein>
<dbReference type="GO" id="GO:0046872">
    <property type="term" value="F:metal ion binding"/>
    <property type="evidence" value="ECO:0007669"/>
    <property type="project" value="UniProtKB-KW"/>
</dbReference>
<evidence type="ECO:0000256" key="2">
    <source>
        <dbReference type="ARBA" id="ARBA00022475"/>
    </source>
</evidence>
<evidence type="ECO:0000313" key="13">
    <source>
        <dbReference type="Proteomes" id="UP000062973"/>
    </source>
</evidence>
<organism evidence="12 13">
    <name type="scientific">Amycolatopsis methanolica 239</name>
    <dbReference type="NCBI Taxonomy" id="1068978"/>
    <lineage>
        <taxon>Bacteria</taxon>
        <taxon>Bacillati</taxon>
        <taxon>Actinomycetota</taxon>
        <taxon>Actinomycetes</taxon>
        <taxon>Pseudonocardiales</taxon>
        <taxon>Pseudonocardiaceae</taxon>
        <taxon>Amycolatopsis</taxon>
        <taxon>Amycolatopsis methanolica group</taxon>
    </lineage>
</organism>
<evidence type="ECO:0000256" key="7">
    <source>
        <dbReference type="ARBA" id="ARBA00035120"/>
    </source>
</evidence>